<comment type="caution">
    <text evidence="1">The sequence shown here is derived from an EMBL/GenBank/DDBJ whole genome shotgun (WGS) entry which is preliminary data.</text>
</comment>
<sequence length="67" mass="7829">MKFIRCKEKQYAKFYTRNKDRIAEFMLTCTLNNNEAMLLGKKPKTKNLKLANDKIINICLTKESSAI</sequence>
<protein>
    <submittedName>
        <fullName evidence="1">Uncharacterized protein</fullName>
    </submittedName>
</protein>
<reference evidence="1 2" key="1">
    <citation type="submission" date="2015-01" db="EMBL/GenBank/DDBJ databases">
        <title>Evolution of Trichinella species and genotypes.</title>
        <authorList>
            <person name="Korhonen P.K."/>
            <person name="Edoardo P."/>
            <person name="Giuseppe L.R."/>
            <person name="Gasser R.B."/>
        </authorList>
    </citation>
    <scope>NUCLEOTIDE SEQUENCE [LARGE SCALE GENOMIC DNA]</scope>
    <source>
        <strain evidence="1">ISS1980</strain>
    </source>
</reference>
<proteinExistence type="predicted"/>
<name>A0A0V1N9R4_9BILA</name>
<gene>
    <name evidence="1" type="ORF">T10_784</name>
</gene>
<dbReference type="Proteomes" id="UP000054843">
    <property type="component" value="Unassembled WGS sequence"/>
</dbReference>
<evidence type="ECO:0000313" key="1">
    <source>
        <dbReference type="EMBL" id="KRZ80588.1"/>
    </source>
</evidence>
<dbReference type="AlphaFoldDB" id="A0A0V1N9R4"/>
<dbReference type="EMBL" id="JYDO01000002">
    <property type="protein sequence ID" value="KRZ80588.1"/>
    <property type="molecule type" value="Genomic_DNA"/>
</dbReference>
<accession>A0A0V1N9R4</accession>
<keyword evidence="2" id="KW-1185">Reference proteome</keyword>
<organism evidence="1 2">
    <name type="scientific">Trichinella papuae</name>
    <dbReference type="NCBI Taxonomy" id="268474"/>
    <lineage>
        <taxon>Eukaryota</taxon>
        <taxon>Metazoa</taxon>
        <taxon>Ecdysozoa</taxon>
        <taxon>Nematoda</taxon>
        <taxon>Enoplea</taxon>
        <taxon>Dorylaimia</taxon>
        <taxon>Trichinellida</taxon>
        <taxon>Trichinellidae</taxon>
        <taxon>Trichinella</taxon>
    </lineage>
</organism>
<evidence type="ECO:0000313" key="2">
    <source>
        <dbReference type="Proteomes" id="UP000054843"/>
    </source>
</evidence>